<dbReference type="OrthoDB" id="2799478at2759"/>
<dbReference type="GO" id="GO:0006284">
    <property type="term" value="P:base-excision repair"/>
    <property type="evidence" value="ECO:0007669"/>
    <property type="project" value="TreeGrafter"/>
</dbReference>
<keyword evidence="2" id="KW-0479">Metal-binding</keyword>
<dbReference type="Gene3D" id="3.60.10.10">
    <property type="entry name" value="Endonuclease/exonuclease/phosphatase"/>
    <property type="match status" value="1"/>
</dbReference>
<comment type="caution">
    <text evidence="5">The sequence shown here is derived from an EMBL/GenBank/DDBJ whole genome shotgun (WGS) entry which is preliminary data.</text>
</comment>
<dbReference type="GO" id="GO:0005634">
    <property type="term" value="C:nucleus"/>
    <property type="evidence" value="ECO:0007669"/>
    <property type="project" value="TreeGrafter"/>
</dbReference>
<dbReference type="SUPFAM" id="SSF56219">
    <property type="entry name" value="DNase I-like"/>
    <property type="match status" value="1"/>
</dbReference>
<sequence length="232" mass="25663">MRLPAFNVKGLGDKEKSTNLVNYLKDKKVDLALLTESHLTEARAKGLRQIYPSLGIISNAPSSNSVGVTWINLSPHKIPLEKLEVILQDTEGRALGIKCYIEGSQKAITLLGIYAPNGETAKVRSFKEAASWAGASNPAQAFDIVLGNWNAVLEPEDRNPHRSEDPRVTKALLEVMEPGLLIDGWREAHPKTMEYTYTTSGNAKASSQIDRILCKAHIYKQTEQWKIEQTPG</sequence>
<dbReference type="GO" id="GO:0008311">
    <property type="term" value="F:double-stranded DNA 3'-5' DNA exonuclease activity"/>
    <property type="evidence" value="ECO:0007669"/>
    <property type="project" value="TreeGrafter"/>
</dbReference>
<name>A0A168A8B5_9EURO</name>
<keyword evidence="5" id="KW-0540">Nuclease</keyword>
<dbReference type="Proteomes" id="UP000242877">
    <property type="component" value="Unassembled WGS sequence"/>
</dbReference>
<dbReference type="PANTHER" id="PTHR22748:SF26">
    <property type="entry name" value="ENDONUCLEASE_EXONUCLEASE_PHOSPHATASE DOMAIN-CONTAINING PROTEIN"/>
    <property type="match status" value="1"/>
</dbReference>
<evidence type="ECO:0000256" key="2">
    <source>
        <dbReference type="ARBA" id="ARBA00022723"/>
    </source>
</evidence>
<dbReference type="GO" id="GO:0046872">
    <property type="term" value="F:metal ion binding"/>
    <property type="evidence" value="ECO:0007669"/>
    <property type="project" value="UniProtKB-KW"/>
</dbReference>
<accession>A0A168A8B5</accession>
<dbReference type="InterPro" id="IPR004808">
    <property type="entry name" value="AP_endonuc_1"/>
</dbReference>
<keyword evidence="5" id="KW-0255">Endonuclease</keyword>
<reference evidence="5 6" key="1">
    <citation type="journal article" date="2016" name="Genome Biol. Evol.">
        <title>Divergent and convergent evolution of fungal pathogenicity.</title>
        <authorList>
            <person name="Shang Y."/>
            <person name="Xiao G."/>
            <person name="Zheng P."/>
            <person name="Cen K."/>
            <person name="Zhan S."/>
            <person name="Wang C."/>
        </authorList>
    </citation>
    <scope>NUCLEOTIDE SEQUENCE [LARGE SCALE GENOMIC DNA]</scope>
    <source>
        <strain evidence="5 6">ARSEF 7405</strain>
    </source>
</reference>
<dbReference type="GO" id="GO:0003906">
    <property type="term" value="F:DNA-(apurinic or apyrimidinic site) endonuclease activity"/>
    <property type="evidence" value="ECO:0007669"/>
    <property type="project" value="TreeGrafter"/>
</dbReference>
<keyword evidence="4" id="KW-0460">Magnesium</keyword>
<keyword evidence="3" id="KW-0378">Hydrolase</keyword>
<protein>
    <submittedName>
        <fullName evidence="5">Endonuclease/exonuclease/phosphatase</fullName>
    </submittedName>
</protein>
<dbReference type="VEuPathDB" id="FungiDB:AAP_02393"/>
<keyword evidence="5" id="KW-0269">Exonuclease</keyword>
<gene>
    <name evidence="5" type="ORF">AAP_02393</name>
</gene>
<dbReference type="AlphaFoldDB" id="A0A168A8B5"/>
<comment type="cofactor">
    <cofactor evidence="1">
        <name>Mg(2+)</name>
        <dbReference type="ChEBI" id="CHEBI:18420"/>
    </cofactor>
</comment>
<evidence type="ECO:0000256" key="1">
    <source>
        <dbReference type="ARBA" id="ARBA00001946"/>
    </source>
</evidence>
<keyword evidence="6" id="KW-1185">Reference proteome</keyword>
<dbReference type="EMBL" id="AZGZ01000008">
    <property type="protein sequence ID" value="KZZ93601.1"/>
    <property type="molecule type" value="Genomic_DNA"/>
</dbReference>
<proteinExistence type="predicted"/>
<evidence type="ECO:0000313" key="6">
    <source>
        <dbReference type="Proteomes" id="UP000242877"/>
    </source>
</evidence>
<evidence type="ECO:0000313" key="5">
    <source>
        <dbReference type="EMBL" id="KZZ93601.1"/>
    </source>
</evidence>
<dbReference type="PANTHER" id="PTHR22748">
    <property type="entry name" value="AP ENDONUCLEASE"/>
    <property type="match status" value="1"/>
</dbReference>
<evidence type="ECO:0000256" key="4">
    <source>
        <dbReference type="ARBA" id="ARBA00022842"/>
    </source>
</evidence>
<evidence type="ECO:0000256" key="3">
    <source>
        <dbReference type="ARBA" id="ARBA00022801"/>
    </source>
</evidence>
<dbReference type="GO" id="GO:0008081">
    <property type="term" value="F:phosphoric diester hydrolase activity"/>
    <property type="evidence" value="ECO:0007669"/>
    <property type="project" value="TreeGrafter"/>
</dbReference>
<organism evidence="5 6">
    <name type="scientific">Ascosphaera apis ARSEF 7405</name>
    <dbReference type="NCBI Taxonomy" id="392613"/>
    <lineage>
        <taxon>Eukaryota</taxon>
        <taxon>Fungi</taxon>
        <taxon>Dikarya</taxon>
        <taxon>Ascomycota</taxon>
        <taxon>Pezizomycotina</taxon>
        <taxon>Eurotiomycetes</taxon>
        <taxon>Eurotiomycetidae</taxon>
        <taxon>Onygenales</taxon>
        <taxon>Ascosphaeraceae</taxon>
        <taxon>Ascosphaera</taxon>
    </lineage>
</organism>
<dbReference type="InterPro" id="IPR036691">
    <property type="entry name" value="Endo/exonu/phosph_ase_sf"/>
</dbReference>